<dbReference type="OrthoDB" id="9776390at2"/>
<dbReference type="FunFam" id="1.10.20.140:FF:000001">
    <property type="entry name" value="tRNA dimethylallyltransferase"/>
    <property type="match status" value="1"/>
</dbReference>
<keyword evidence="7 10" id="KW-0067">ATP-binding</keyword>
<dbReference type="Proteomes" id="UP000198635">
    <property type="component" value="Unassembled WGS sequence"/>
</dbReference>
<dbReference type="Pfam" id="PF01715">
    <property type="entry name" value="IPPT"/>
    <property type="match status" value="1"/>
</dbReference>
<evidence type="ECO:0000256" key="3">
    <source>
        <dbReference type="ARBA" id="ARBA00005842"/>
    </source>
</evidence>
<evidence type="ECO:0000256" key="1">
    <source>
        <dbReference type="ARBA" id="ARBA00001946"/>
    </source>
</evidence>
<dbReference type="AlphaFoldDB" id="A0A1I3X4C1"/>
<evidence type="ECO:0000256" key="5">
    <source>
        <dbReference type="ARBA" id="ARBA00022694"/>
    </source>
</evidence>
<dbReference type="InterPro" id="IPR027417">
    <property type="entry name" value="P-loop_NTPase"/>
</dbReference>
<comment type="function">
    <text evidence="2 10 12">Catalyzes the transfer of a dimethylallyl group onto the adenine at position 37 in tRNAs that read codons beginning with uridine, leading to the formation of N6-(dimethylallyl)adenosine (i(6)A).</text>
</comment>
<comment type="cofactor">
    <cofactor evidence="1 10">
        <name>Mg(2+)</name>
        <dbReference type="ChEBI" id="CHEBI:18420"/>
    </cofactor>
</comment>
<feature type="binding site" evidence="10">
    <location>
        <begin position="13"/>
        <end position="18"/>
    </location>
    <ligand>
        <name>substrate</name>
    </ligand>
</feature>
<dbReference type="Gene3D" id="1.10.20.140">
    <property type="match status" value="1"/>
</dbReference>
<dbReference type="HAMAP" id="MF_00185">
    <property type="entry name" value="IPP_trans"/>
    <property type="match status" value="1"/>
</dbReference>
<dbReference type="PANTHER" id="PTHR11088:SF60">
    <property type="entry name" value="TRNA DIMETHYLALLYLTRANSFERASE"/>
    <property type="match status" value="1"/>
</dbReference>
<evidence type="ECO:0000256" key="11">
    <source>
        <dbReference type="RuleBase" id="RU003783"/>
    </source>
</evidence>
<dbReference type="STRING" id="52560.SAMN04488082_11546"/>
<dbReference type="EC" id="2.5.1.75" evidence="10"/>
<evidence type="ECO:0000313" key="14">
    <source>
        <dbReference type="EMBL" id="SFK14525.1"/>
    </source>
</evidence>
<keyword evidence="8 10" id="KW-0460">Magnesium</keyword>
<sequence>MTDISLLCLVGATGTGKTAAALALARALGGAVVNFDSRQVYAGLGVVTAQPTAQERAVCPHALYGYLPISTPVRAGAFAGEIMDQARAYRDRGLAPILVGGTGLYLKSLVDGLAPIPDIDPRIREEVVRECQALGSQVLHGRLQLLDPDYAAKIHPNDPQRICRALEVIAATGQTLTWWHGQTARPAGLRVLKIGISADLNSLTPRLARRIDLMLEAGAQEEVRLAYESCPDRLAPGFSGIGCPELLSVLLDGVSLDQARRDWLRSTRAYAKRQLTWFNKDNEIFWHQPEDVRGIVDRAGRFLESADVS</sequence>
<gene>
    <name evidence="10" type="primary">miaA</name>
    <name evidence="14" type="ORF">SAMN04488082_11546</name>
</gene>
<dbReference type="GO" id="GO:0005524">
    <property type="term" value="F:ATP binding"/>
    <property type="evidence" value="ECO:0007669"/>
    <property type="project" value="UniProtKB-UniRule"/>
</dbReference>
<evidence type="ECO:0000256" key="2">
    <source>
        <dbReference type="ARBA" id="ARBA00003213"/>
    </source>
</evidence>
<keyword evidence="5 10" id="KW-0819">tRNA processing</keyword>
<dbReference type="InterPro" id="IPR039657">
    <property type="entry name" value="Dimethylallyltransferase"/>
</dbReference>
<evidence type="ECO:0000256" key="7">
    <source>
        <dbReference type="ARBA" id="ARBA00022840"/>
    </source>
</evidence>
<dbReference type="RefSeq" id="WP_092376786.1">
    <property type="nucleotide sequence ID" value="NZ_FORX01000015.1"/>
</dbReference>
<feature type="site" description="Interaction with substrate tRNA" evidence="10">
    <location>
        <position position="102"/>
    </location>
</feature>
<dbReference type="InterPro" id="IPR018022">
    <property type="entry name" value="IPT"/>
</dbReference>
<reference evidence="15" key="1">
    <citation type="submission" date="2016-10" db="EMBL/GenBank/DDBJ databases">
        <authorList>
            <person name="Varghese N."/>
            <person name="Submissions S."/>
        </authorList>
    </citation>
    <scope>NUCLEOTIDE SEQUENCE [LARGE SCALE GENOMIC DNA]</scope>
    <source>
        <strain evidence="15">DSM 5918</strain>
    </source>
</reference>
<keyword evidence="6 10" id="KW-0547">Nucleotide-binding</keyword>
<dbReference type="Gene3D" id="3.40.50.300">
    <property type="entry name" value="P-loop containing nucleotide triphosphate hydrolases"/>
    <property type="match status" value="1"/>
</dbReference>
<feature type="site" description="Interaction with substrate tRNA" evidence="10">
    <location>
        <position position="124"/>
    </location>
</feature>
<feature type="region of interest" description="Interaction with substrate tRNA" evidence="10">
    <location>
        <begin position="36"/>
        <end position="39"/>
    </location>
</feature>
<keyword evidence="15" id="KW-1185">Reference proteome</keyword>
<name>A0A1I3X4C1_9BACT</name>
<evidence type="ECO:0000256" key="6">
    <source>
        <dbReference type="ARBA" id="ARBA00022741"/>
    </source>
</evidence>
<comment type="catalytic activity">
    <reaction evidence="9 10 11">
        <text>adenosine(37) in tRNA + dimethylallyl diphosphate = N(6)-dimethylallyladenosine(37) in tRNA + diphosphate</text>
        <dbReference type="Rhea" id="RHEA:26482"/>
        <dbReference type="Rhea" id="RHEA-COMP:10162"/>
        <dbReference type="Rhea" id="RHEA-COMP:10375"/>
        <dbReference type="ChEBI" id="CHEBI:33019"/>
        <dbReference type="ChEBI" id="CHEBI:57623"/>
        <dbReference type="ChEBI" id="CHEBI:74411"/>
        <dbReference type="ChEBI" id="CHEBI:74415"/>
        <dbReference type="EC" id="2.5.1.75"/>
    </reaction>
</comment>
<dbReference type="EMBL" id="FORX01000015">
    <property type="protein sequence ID" value="SFK14525.1"/>
    <property type="molecule type" value="Genomic_DNA"/>
</dbReference>
<dbReference type="GO" id="GO:0052381">
    <property type="term" value="F:tRNA dimethylallyltransferase activity"/>
    <property type="evidence" value="ECO:0007669"/>
    <property type="project" value="UniProtKB-UniRule"/>
</dbReference>
<evidence type="ECO:0000256" key="9">
    <source>
        <dbReference type="ARBA" id="ARBA00049563"/>
    </source>
</evidence>
<keyword evidence="4 10" id="KW-0808">Transferase</keyword>
<dbReference type="PANTHER" id="PTHR11088">
    <property type="entry name" value="TRNA DIMETHYLALLYLTRANSFERASE"/>
    <property type="match status" value="1"/>
</dbReference>
<protein>
    <recommendedName>
        <fullName evidence="10">tRNA dimethylallyltransferase</fullName>
        <ecNumber evidence="10">2.5.1.75</ecNumber>
    </recommendedName>
    <alternativeName>
        <fullName evidence="10">Dimethylallyl diphosphate:tRNA dimethylallyltransferase</fullName>
        <shortName evidence="10">DMAPP:tRNA dimethylallyltransferase</shortName>
        <shortName evidence="10">DMATase</shortName>
    </alternativeName>
    <alternativeName>
        <fullName evidence="10">Isopentenyl-diphosphate:tRNA isopentenyltransferase</fullName>
        <shortName evidence="10">IPP transferase</shortName>
        <shortName evidence="10">IPPT</shortName>
        <shortName evidence="10">IPTase</shortName>
    </alternativeName>
</protein>
<evidence type="ECO:0000313" key="15">
    <source>
        <dbReference type="Proteomes" id="UP000198635"/>
    </source>
</evidence>
<comment type="similarity">
    <text evidence="3 10 13">Belongs to the IPP transferase family.</text>
</comment>
<accession>A0A1I3X4C1</accession>
<dbReference type="NCBIfam" id="TIGR00174">
    <property type="entry name" value="miaA"/>
    <property type="match status" value="1"/>
</dbReference>
<feature type="region of interest" description="Interaction with substrate tRNA" evidence="10">
    <location>
        <begin position="160"/>
        <end position="164"/>
    </location>
</feature>
<evidence type="ECO:0000256" key="4">
    <source>
        <dbReference type="ARBA" id="ARBA00022679"/>
    </source>
</evidence>
<evidence type="ECO:0000256" key="8">
    <source>
        <dbReference type="ARBA" id="ARBA00022842"/>
    </source>
</evidence>
<comment type="caution">
    <text evidence="10">Lacks conserved residue(s) required for the propagation of feature annotation.</text>
</comment>
<feature type="binding site" evidence="10">
    <location>
        <begin position="11"/>
        <end position="18"/>
    </location>
    <ligand>
        <name>ATP</name>
        <dbReference type="ChEBI" id="CHEBI:30616"/>
    </ligand>
</feature>
<comment type="subunit">
    <text evidence="10">Monomer.</text>
</comment>
<dbReference type="GO" id="GO:0006400">
    <property type="term" value="P:tRNA modification"/>
    <property type="evidence" value="ECO:0007669"/>
    <property type="project" value="TreeGrafter"/>
</dbReference>
<proteinExistence type="inferred from homology"/>
<evidence type="ECO:0000256" key="12">
    <source>
        <dbReference type="RuleBase" id="RU003784"/>
    </source>
</evidence>
<evidence type="ECO:0000256" key="13">
    <source>
        <dbReference type="RuleBase" id="RU003785"/>
    </source>
</evidence>
<organism evidence="14 15">
    <name type="scientific">Desulfomicrobium apsheronum</name>
    <dbReference type="NCBI Taxonomy" id="52560"/>
    <lineage>
        <taxon>Bacteria</taxon>
        <taxon>Pseudomonadati</taxon>
        <taxon>Thermodesulfobacteriota</taxon>
        <taxon>Desulfovibrionia</taxon>
        <taxon>Desulfovibrionales</taxon>
        <taxon>Desulfomicrobiaceae</taxon>
        <taxon>Desulfomicrobium</taxon>
    </lineage>
</organism>
<evidence type="ECO:0000256" key="10">
    <source>
        <dbReference type="HAMAP-Rule" id="MF_00185"/>
    </source>
</evidence>
<dbReference type="SUPFAM" id="SSF52540">
    <property type="entry name" value="P-loop containing nucleoside triphosphate hydrolases"/>
    <property type="match status" value="2"/>
</dbReference>